<name>A0A183JRY5_9TREM</name>
<evidence type="ECO:0000313" key="2">
    <source>
        <dbReference type="Proteomes" id="UP000279833"/>
    </source>
</evidence>
<evidence type="ECO:0000313" key="3">
    <source>
        <dbReference type="WBParaSite" id="SCUD_0000547401-mRNA-1"/>
    </source>
</evidence>
<protein>
    <submittedName>
        <fullName evidence="3">Fimbrial biogenesis outer membrane usher protein</fullName>
    </submittedName>
</protein>
<dbReference type="WBParaSite" id="SCUD_0000547401-mRNA-1">
    <property type="protein sequence ID" value="SCUD_0000547401-mRNA-1"/>
    <property type="gene ID" value="SCUD_0000547401"/>
</dbReference>
<dbReference type="Proteomes" id="UP000279833">
    <property type="component" value="Unassembled WGS sequence"/>
</dbReference>
<evidence type="ECO:0000313" key="1">
    <source>
        <dbReference type="EMBL" id="VDO96053.1"/>
    </source>
</evidence>
<organism evidence="3">
    <name type="scientific">Schistosoma curassoni</name>
    <dbReference type="NCBI Taxonomy" id="6186"/>
    <lineage>
        <taxon>Eukaryota</taxon>
        <taxon>Metazoa</taxon>
        <taxon>Spiralia</taxon>
        <taxon>Lophotrochozoa</taxon>
        <taxon>Platyhelminthes</taxon>
        <taxon>Trematoda</taxon>
        <taxon>Digenea</taxon>
        <taxon>Strigeidida</taxon>
        <taxon>Schistosomatoidea</taxon>
        <taxon>Schistosomatidae</taxon>
        <taxon>Schistosoma</taxon>
    </lineage>
</organism>
<dbReference type="EMBL" id="UZAK01009070">
    <property type="protein sequence ID" value="VDO96053.1"/>
    <property type="molecule type" value="Genomic_DNA"/>
</dbReference>
<keyword evidence="2" id="KW-1185">Reference proteome</keyword>
<dbReference type="AlphaFoldDB" id="A0A183JRY5"/>
<gene>
    <name evidence="1" type="ORF">SCUD_LOCUS5474</name>
</gene>
<sequence>MVVGGSRQETLDPGFVLLDTHQQGVPVMLRELVLPDGFNPVSPSFKFSVASRIFQW</sequence>
<accession>A0A183JRY5</accession>
<reference evidence="3" key="1">
    <citation type="submission" date="2016-06" db="UniProtKB">
        <authorList>
            <consortium name="WormBaseParasite"/>
        </authorList>
    </citation>
    <scope>IDENTIFICATION</scope>
</reference>
<reference evidence="1 2" key="2">
    <citation type="submission" date="2018-11" db="EMBL/GenBank/DDBJ databases">
        <authorList>
            <consortium name="Pathogen Informatics"/>
        </authorList>
    </citation>
    <scope>NUCLEOTIDE SEQUENCE [LARGE SCALE GENOMIC DNA]</scope>
    <source>
        <strain evidence="1">Dakar</strain>
        <strain evidence="2">Dakar, Senegal</strain>
    </source>
</reference>
<proteinExistence type="predicted"/>